<evidence type="ECO:0000256" key="3">
    <source>
        <dbReference type="ARBA" id="ARBA00022642"/>
    </source>
</evidence>
<dbReference type="NCBIfam" id="TIGR00482">
    <property type="entry name" value="nicotinate (nicotinamide) nucleotide adenylyltransferase"/>
    <property type="match status" value="1"/>
</dbReference>
<dbReference type="PANTHER" id="PTHR39321:SF3">
    <property type="entry name" value="PHOSPHOPANTETHEINE ADENYLYLTRANSFERASE"/>
    <property type="match status" value="1"/>
</dbReference>
<evidence type="ECO:0000259" key="11">
    <source>
        <dbReference type="Pfam" id="PF01467"/>
    </source>
</evidence>
<keyword evidence="8 10" id="KW-0520">NAD</keyword>
<gene>
    <name evidence="10 12" type="primary">nadD</name>
    <name evidence="12" type="ORF">K4H94_04460</name>
</gene>
<evidence type="ECO:0000256" key="5">
    <source>
        <dbReference type="ARBA" id="ARBA00022695"/>
    </source>
</evidence>
<evidence type="ECO:0000256" key="9">
    <source>
        <dbReference type="ARBA" id="ARBA00048721"/>
    </source>
</evidence>
<dbReference type="NCBIfam" id="TIGR00125">
    <property type="entry name" value="cyt_tran_rel"/>
    <property type="match status" value="1"/>
</dbReference>
<accession>A0ABD4RG98</accession>
<evidence type="ECO:0000256" key="10">
    <source>
        <dbReference type="HAMAP-Rule" id="MF_00244"/>
    </source>
</evidence>
<dbReference type="Gene3D" id="3.40.50.620">
    <property type="entry name" value="HUPs"/>
    <property type="match status" value="1"/>
</dbReference>
<dbReference type="SUPFAM" id="SSF52374">
    <property type="entry name" value="Nucleotidylyl transferase"/>
    <property type="match status" value="1"/>
</dbReference>
<evidence type="ECO:0000256" key="6">
    <source>
        <dbReference type="ARBA" id="ARBA00022741"/>
    </source>
</evidence>
<dbReference type="PANTHER" id="PTHR39321">
    <property type="entry name" value="NICOTINATE-NUCLEOTIDE ADENYLYLTRANSFERASE-RELATED"/>
    <property type="match status" value="1"/>
</dbReference>
<evidence type="ECO:0000313" key="12">
    <source>
        <dbReference type="EMBL" id="MBX7290300.1"/>
    </source>
</evidence>
<comment type="pathway">
    <text evidence="2 10">Cofactor biosynthesis; NAD(+) biosynthesis; deamido-NAD(+) from nicotinate D-ribonucleotide: step 1/1.</text>
</comment>
<dbReference type="NCBIfam" id="NF000840">
    <property type="entry name" value="PRK00071.1-3"/>
    <property type="match status" value="1"/>
</dbReference>
<dbReference type="KEGG" id="cchv:BTM20_11660"/>
<sequence>MKRIGIIGGTFNPIHLAHLYIAYEAKHQLNLDKVIFMPAGSPPHKDTKGILKASLRYDMVKMAIASYKDFEISDYEIKKQGYSYTFETLNYLSSPDNKIFFITGADCLMDIEKWREPEKILSTCNFVVFNRSGYNKELLINQKEKIEKKYKTNISFLDTIDLEISSSMVRERIKNNKRVDFFVPKEVLDFIKKNQLYEG</sequence>
<comment type="caution">
    <text evidence="12">The sequence shown here is derived from an EMBL/GenBank/DDBJ whole genome shotgun (WGS) entry which is preliminary data.</text>
</comment>
<dbReference type="GO" id="GO:0009435">
    <property type="term" value="P:NAD+ biosynthetic process"/>
    <property type="evidence" value="ECO:0007669"/>
    <property type="project" value="UniProtKB-UniRule"/>
</dbReference>
<dbReference type="GO" id="GO:0004515">
    <property type="term" value="F:nicotinate-nucleotide adenylyltransferase activity"/>
    <property type="evidence" value="ECO:0007669"/>
    <property type="project" value="UniProtKB-UniRule"/>
</dbReference>
<keyword evidence="7 10" id="KW-0067">ATP-binding</keyword>
<keyword evidence="6 10" id="KW-0547">Nucleotide-binding</keyword>
<dbReference type="InterPro" id="IPR005248">
    <property type="entry name" value="NadD/NMNAT"/>
</dbReference>
<evidence type="ECO:0000313" key="13">
    <source>
        <dbReference type="Proteomes" id="UP000775179"/>
    </source>
</evidence>
<keyword evidence="5 10" id="KW-0548">Nucleotidyltransferase</keyword>
<dbReference type="InterPro" id="IPR014729">
    <property type="entry name" value="Rossmann-like_a/b/a_fold"/>
</dbReference>
<dbReference type="GO" id="GO:0005524">
    <property type="term" value="F:ATP binding"/>
    <property type="evidence" value="ECO:0007669"/>
    <property type="project" value="UniProtKB-KW"/>
</dbReference>
<dbReference type="EC" id="2.7.7.18" evidence="10"/>
<dbReference type="HAMAP" id="MF_00244">
    <property type="entry name" value="NaMN_adenylyltr"/>
    <property type="match status" value="1"/>
</dbReference>
<keyword evidence="3 10" id="KW-0662">Pyridine nucleotide biosynthesis</keyword>
<evidence type="ECO:0000256" key="8">
    <source>
        <dbReference type="ARBA" id="ARBA00023027"/>
    </source>
</evidence>
<dbReference type="Pfam" id="PF01467">
    <property type="entry name" value="CTP_transf_like"/>
    <property type="match status" value="1"/>
</dbReference>
<evidence type="ECO:0000256" key="4">
    <source>
        <dbReference type="ARBA" id="ARBA00022679"/>
    </source>
</evidence>
<dbReference type="Proteomes" id="UP000775179">
    <property type="component" value="Unassembled WGS sequence"/>
</dbReference>
<reference evidence="12 13" key="1">
    <citation type="submission" date="2021-08" db="EMBL/GenBank/DDBJ databases">
        <title>Genome sequence analysis of Clostridium chauvoei strains of European origin and evaluation of typing options for outbreak investigations.</title>
        <authorList>
            <person name="Abdel-Glil M."/>
            <person name="Thomas P."/>
            <person name="Seyboldt C."/>
        </authorList>
    </citation>
    <scope>NUCLEOTIDE SEQUENCE [LARGE SCALE GENOMIC DNA]</scope>
    <source>
        <strain evidence="12 13">S0260-09</strain>
    </source>
</reference>
<comment type="function">
    <text evidence="1 10">Catalyzes the reversible adenylation of nicotinate mononucleotide (NaMN) to nicotinic acid adenine dinucleotide (NaAD).</text>
</comment>
<dbReference type="EMBL" id="JAIFTX010000007">
    <property type="protein sequence ID" value="MBX7290300.1"/>
    <property type="molecule type" value="Genomic_DNA"/>
</dbReference>
<dbReference type="InterPro" id="IPR004821">
    <property type="entry name" value="Cyt_trans-like"/>
</dbReference>
<comment type="similarity">
    <text evidence="10">Belongs to the NadD family.</text>
</comment>
<dbReference type="RefSeq" id="WP_021876519.1">
    <property type="nucleotide sequence ID" value="NZ_CP018624.1"/>
</dbReference>
<dbReference type="GeneID" id="66302531"/>
<evidence type="ECO:0000256" key="2">
    <source>
        <dbReference type="ARBA" id="ARBA00005019"/>
    </source>
</evidence>
<dbReference type="AlphaFoldDB" id="A0ABD4RG98"/>
<keyword evidence="4 10" id="KW-0808">Transferase</keyword>
<feature type="domain" description="Cytidyltransferase-like" evidence="11">
    <location>
        <begin position="6"/>
        <end position="172"/>
    </location>
</feature>
<evidence type="ECO:0000256" key="1">
    <source>
        <dbReference type="ARBA" id="ARBA00002324"/>
    </source>
</evidence>
<dbReference type="CDD" id="cd02165">
    <property type="entry name" value="NMNAT"/>
    <property type="match status" value="1"/>
</dbReference>
<evidence type="ECO:0000256" key="7">
    <source>
        <dbReference type="ARBA" id="ARBA00022840"/>
    </source>
</evidence>
<name>A0ABD4RG98_9CLOT</name>
<proteinExistence type="inferred from homology"/>
<protein>
    <recommendedName>
        <fullName evidence="10">Probable nicotinate-nucleotide adenylyltransferase</fullName>
        <ecNumber evidence="10">2.7.7.18</ecNumber>
    </recommendedName>
    <alternativeName>
        <fullName evidence="10">Deamido-NAD(+) diphosphorylase</fullName>
    </alternativeName>
    <alternativeName>
        <fullName evidence="10">Deamido-NAD(+) pyrophosphorylase</fullName>
    </alternativeName>
    <alternativeName>
        <fullName evidence="10">Nicotinate mononucleotide adenylyltransferase</fullName>
        <shortName evidence="10">NaMN adenylyltransferase</shortName>
    </alternativeName>
</protein>
<organism evidence="12 13">
    <name type="scientific">Clostridium chauvoei</name>
    <dbReference type="NCBI Taxonomy" id="46867"/>
    <lineage>
        <taxon>Bacteria</taxon>
        <taxon>Bacillati</taxon>
        <taxon>Bacillota</taxon>
        <taxon>Clostridia</taxon>
        <taxon>Eubacteriales</taxon>
        <taxon>Clostridiaceae</taxon>
        <taxon>Clostridium</taxon>
    </lineage>
</organism>
<comment type="catalytic activity">
    <reaction evidence="9 10">
        <text>nicotinate beta-D-ribonucleotide + ATP + H(+) = deamido-NAD(+) + diphosphate</text>
        <dbReference type="Rhea" id="RHEA:22860"/>
        <dbReference type="ChEBI" id="CHEBI:15378"/>
        <dbReference type="ChEBI" id="CHEBI:30616"/>
        <dbReference type="ChEBI" id="CHEBI:33019"/>
        <dbReference type="ChEBI" id="CHEBI:57502"/>
        <dbReference type="ChEBI" id="CHEBI:58437"/>
        <dbReference type="EC" id="2.7.7.18"/>
    </reaction>
</comment>